<evidence type="ECO:0000313" key="3">
    <source>
        <dbReference type="Proteomes" id="UP000055019"/>
    </source>
</evidence>
<sequence>MKATAFLEQAKREAQLVDALLVARYALVIHDGMTLLGDDEPPTRWRVSFKSELQRVDAALRRAGIDTQQPLRPPMLDGRDGDRDHDREGDGVPPPPYAGDE</sequence>
<comment type="caution">
    <text evidence="2">The sequence shown here is derived from an EMBL/GenBank/DDBJ whole genome shotgun (WGS) entry which is preliminary data.</text>
</comment>
<gene>
    <name evidence="2" type="ORF">AWB74_08560</name>
</gene>
<organism evidence="2 3">
    <name type="scientific">Caballeronia arvi</name>
    <dbReference type="NCBI Taxonomy" id="1777135"/>
    <lineage>
        <taxon>Bacteria</taxon>
        <taxon>Pseudomonadati</taxon>
        <taxon>Pseudomonadota</taxon>
        <taxon>Betaproteobacteria</taxon>
        <taxon>Burkholderiales</taxon>
        <taxon>Burkholderiaceae</taxon>
        <taxon>Caballeronia</taxon>
    </lineage>
</organism>
<feature type="compositionally biased region" description="Pro residues" evidence="1">
    <location>
        <begin position="92"/>
        <end position="101"/>
    </location>
</feature>
<dbReference type="AlphaFoldDB" id="A0A158L577"/>
<dbReference type="OrthoDB" id="9103066at2"/>
<protein>
    <submittedName>
        <fullName evidence="2">Uncharacterized protein</fullName>
    </submittedName>
</protein>
<proteinExistence type="predicted"/>
<feature type="region of interest" description="Disordered" evidence="1">
    <location>
        <begin position="61"/>
        <end position="101"/>
    </location>
</feature>
<feature type="compositionally biased region" description="Basic and acidic residues" evidence="1">
    <location>
        <begin position="77"/>
        <end position="90"/>
    </location>
</feature>
<keyword evidence="3" id="KW-1185">Reference proteome</keyword>
<evidence type="ECO:0000313" key="2">
    <source>
        <dbReference type="EMBL" id="SAL88432.1"/>
    </source>
</evidence>
<evidence type="ECO:0000256" key="1">
    <source>
        <dbReference type="SAM" id="MobiDB-lite"/>
    </source>
</evidence>
<reference evidence="2" key="1">
    <citation type="submission" date="2016-01" db="EMBL/GenBank/DDBJ databases">
        <authorList>
            <person name="Peeters C."/>
        </authorList>
    </citation>
    <scope>NUCLEOTIDE SEQUENCE [LARGE SCALE GENOMIC DNA]</scope>
    <source>
        <strain evidence="2">LMG 29317</strain>
    </source>
</reference>
<dbReference type="RefSeq" id="WP_061152591.1">
    <property type="nucleotide sequence ID" value="NZ_FCOM02000131.1"/>
</dbReference>
<dbReference type="Proteomes" id="UP000055019">
    <property type="component" value="Unassembled WGS sequence"/>
</dbReference>
<accession>A0A158L577</accession>
<name>A0A158L577_9BURK</name>
<dbReference type="EMBL" id="FCOM02000131">
    <property type="protein sequence ID" value="SAL88432.1"/>
    <property type="molecule type" value="Genomic_DNA"/>
</dbReference>